<reference evidence="1" key="1">
    <citation type="submission" date="2023-08" db="EMBL/GenBank/DDBJ databases">
        <authorList>
            <person name="Chen Y."/>
            <person name="Shah S."/>
            <person name="Dougan E. K."/>
            <person name="Thang M."/>
            <person name="Chan C."/>
        </authorList>
    </citation>
    <scope>NUCLEOTIDE SEQUENCE</scope>
</reference>
<evidence type="ECO:0000313" key="1">
    <source>
        <dbReference type="EMBL" id="CAJ1381680.1"/>
    </source>
</evidence>
<organism evidence="1 2">
    <name type="scientific">Effrenium voratum</name>
    <dbReference type="NCBI Taxonomy" id="2562239"/>
    <lineage>
        <taxon>Eukaryota</taxon>
        <taxon>Sar</taxon>
        <taxon>Alveolata</taxon>
        <taxon>Dinophyceae</taxon>
        <taxon>Suessiales</taxon>
        <taxon>Symbiodiniaceae</taxon>
        <taxon>Effrenium</taxon>
    </lineage>
</organism>
<accession>A0AA36I649</accession>
<protein>
    <submittedName>
        <fullName evidence="1">Uncharacterized protein</fullName>
    </submittedName>
</protein>
<comment type="caution">
    <text evidence="1">The sequence shown here is derived from an EMBL/GenBank/DDBJ whole genome shotgun (WGS) entry which is preliminary data.</text>
</comment>
<dbReference type="EMBL" id="CAUJNA010000834">
    <property type="protein sequence ID" value="CAJ1381680.1"/>
    <property type="molecule type" value="Genomic_DNA"/>
</dbReference>
<keyword evidence="2" id="KW-1185">Reference proteome</keyword>
<gene>
    <name evidence="1" type="ORF">EVOR1521_LOCUS9284</name>
</gene>
<proteinExistence type="predicted"/>
<evidence type="ECO:0000313" key="2">
    <source>
        <dbReference type="Proteomes" id="UP001178507"/>
    </source>
</evidence>
<dbReference type="AlphaFoldDB" id="A0AA36I649"/>
<name>A0AA36I649_9DINO</name>
<sequence>MALSHPNFVGAVNRPAQLLSRAALVAEMQEAFALMEVQRSLSAKIEAETPVLLTSRLPERGCGGLPAKAAAPAHGLSRGEVTHERCARWRRPPRLSITVTDGGTNEIHAERDVSEAVLKSPMGEASCQRQGQGIAVLQELTRIKTGTTENLSQTPAWAPEACSPNARFLAAAPYPEQEPRVPRVPRVPR</sequence>
<dbReference type="Proteomes" id="UP001178507">
    <property type="component" value="Unassembled WGS sequence"/>
</dbReference>